<accession>A0A9P9AGU1</accession>
<dbReference type="PANTHER" id="PTHR10706">
    <property type="entry name" value="F-BOX FAMILY PROTEIN"/>
    <property type="match status" value="1"/>
</dbReference>
<comment type="pathway">
    <text evidence="1">Protein modification; protein ubiquitination.</text>
</comment>
<dbReference type="PROSITE" id="PS50181">
    <property type="entry name" value="FBOX"/>
    <property type="match status" value="1"/>
</dbReference>
<dbReference type="SUPFAM" id="SSF81383">
    <property type="entry name" value="F-box domain"/>
    <property type="match status" value="1"/>
</dbReference>
<reference evidence="4 5" key="1">
    <citation type="journal article" date="2021" name="Nat. Commun.">
        <title>Genetic determinants of endophytism in the Arabidopsis root mycobiome.</title>
        <authorList>
            <person name="Mesny F."/>
            <person name="Miyauchi S."/>
            <person name="Thiergart T."/>
            <person name="Pickel B."/>
            <person name="Atanasova L."/>
            <person name="Karlsson M."/>
            <person name="Huettel B."/>
            <person name="Barry K.W."/>
            <person name="Haridas S."/>
            <person name="Chen C."/>
            <person name="Bauer D."/>
            <person name="Andreopoulos W."/>
            <person name="Pangilinan J."/>
            <person name="LaButti K."/>
            <person name="Riley R."/>
            <person name="Lipzen A."/>
            <person name="Clum A."/>
            <person name="Drula E."/>
            <person name="Henrissat B."/>
            <person name="Kohler A."/>
            <person name="Grigoriev I.V."/>
            <person name="Martin F.M."/>
            <person name="Hacquard S."/>
        </authorList>
    </citation>
    <scope>NUCLEOTIDE SEQUENCE [LARGE SCALE GENOMIC DNA]</scope>
    <source>
        <strain evidence="4 5">MPI-CAGE-CH-0241</strain>
    </source>
</reference>
<dbReference type="AlphaFoldDB" id="A0A9P9AGU1"/>
<sequence length="493" mass="56392">MPDSSVALGQEGLPCPSPSPKELLGLPRELIDMIVLNLSAFDLVTLSATCRKLRGYAISDKYWRPIVQENVPGVTLTEPGACESFRDLYVAHDRLWFLPKYKIWFTEHLDMHGKLIIVRFDPRRGAIDGYQLVSRNTGRSSQDWHMDGVTVSVPEFKPQVSLHLDQPILHFGIQRPEAEQLFTQRPDANRYADEIPMQLDDRMNSMYRNFRLATSMDEDVVQSCFLLGYPYRRVWPPPAIPSSHHICSALLDRPSTRSEVYDRAFQIHTWAQMSGPSTSRRIFPHLAPLIGNASPTMLVDNYRVSAVANDFGVRMGESIVSFATLDPYLYTPTPLKPWRGIWIGDYNGHGTELILIHQPDDEKVPTDMELGIERRGTETDAEWEARRTDVLIHQGRLEAIKLTGDPNVPRGEHTFIVDDLSNNGHVEHATDEPFYGVRMVRSQGHVAETNFYNEKYIETRLLLISHDRLAQYWIEFESVCFLERVDIDSFLSP</sequence>
<dbReference type="Pfam" id="PF00646">
    <property type="entry name" value="F-box"/>
    <property type="match status" value="1"/>
</dbReference>
<feature type="domain" description="F-box" evidence="3">
    <location>
        <begin position="20"/>
        <end position="66"/>
    </location>
</feature>
<dbReference type="SMART" id="SM00256">
    <property type="entry name" value="FBOX"/>
    <property type="match status" value="1"/>
</dbReference>
<dbReference type="Pfam" id="PF12014">
    <property type="entry name" value="Cyclin_D1_bind"/>
    <property type="match status" value="1"/>
</dbReference>
<dbReference type="InterPro" id="IPR001810">
    <property type="entry name" value="F-box_dom"/>
</dbReference>
<dbReference type="InterPro" id="IPR045048">
    <property type="entry name" value="FBXO31/39"/>
</dbReference>
<dbReference type="InterPro" id="IPR036047">
    <property type="entry name" value="F-box-like_dom_sf"/>
</dbReference>
<evidence type="ECO:0000256" key="1">
    <source>
        <dbReference type="ARBA" id="ARBA00004906"/>
    </source>
</evidence>
<evidence type="ECO:0000256" key="2">
    <source>
        <dbReference type="ARBA" id="ARBA00022786"/>
    </source>
</evidence>
<organism evidence="4 5">
    <name type="scientific">Thelonectria olida</name>
    <dbReference type="NCBI Taxonomy" id="1576542"/>
    <lineage>
        <taxon>Eukaryota</taxon>
        <taxon>Fungi</taxon>
        <taxon>Dikarya</taxon>
        <taxon>Ascomycota</taxon>
        <taxon>Pezizomycotina</taxon>
        <taxon>Sordariomycetes</taxon>
        <taxon>Hypocreomycetidae</taxon>
        <taxon>Hypocreales</taxon>
        <taxon>Nectriaceae</taxon>
        <taxon>Thelonectria</taxon>
    </lineage>
</organism>
<dbReference type="Gene3D" id="1.20.1280.50">
    <property type="match status" value="1"/>
</dbReference>
<dbReference type="PANTHER" id="PTHR10706:SF130">
    <property type="entry name" value="F-BOX ONLY PROTEIN 31"/>
    <property type="match status" value="1"/>
</dbReference>
<name>A0A9P9AGU1_9HYPO</name>
<protein>
    <recommendedName>
        <fullName evidence="3">F-box domain-containing protein</fullName>
    </recommendedName>
</protein>
<keyword evidence="5" id="KW-1185">Reference proteome</keyword>
<evidence type="ECO:0000259" key="3">
    <source>
        <dbReference type="PROSITE" id="PS50181"/>
    </source>
</evidence>
<keyword evidence="2" id="KW-0833">Ubl conjugation pathway</keyword>
<dbReference type="OrthoDB" id="722566at2759"/>
<dbReference type="EMBL" id="JAGPYM010000031">
    <property type="protein sequence ID" value="KAH6877152.1"/>
    <property type="molecule type" value="Genomic_DNA"/>
</dbReference>
<evidence type="ECO:0000313" key="4">
    <source>
        <dbReference type="EMBL" id="KAH6877152.1"/>
    </source>
</evidence>
<evidence type="ECO:0000313" key="5">
    <source>
        <dbReference type="Proteomes" id="UP000777438"/>
    </source>
</evidence>
<comment type="caution">
    <text evidence="4">The sequence shown here is derived from an EMBL/GenBank/DDBJ whole genome shotgun (WGS) entry which is preliminary data.</text>
</comment>
<dbReference type="Proteomes" id="UP000777438">
    <property type="component" value="Unassembled WGS sequence"/>
</dbReference>
<gene>
    <name evidence="4" type="ORF">B0T10DRAFT_194281</name>
</gene>
<proteinExistence type="predicted"/>